<dbReference type="Proteomes" id="UP000198846">
    <property type="component" value="Unassembled WGS sequence"/>
</dbReference>
<organism evidence="1 2">
    <name type="scientific">Bizionia paragorgiae</name>
    <dbReference type="NCBI Taxonomy" id="283786"/>
    <lineage>
        <taxon>Bacteria</taxon>
        <taxon>Pseudomonadati</taxon>
        <taxon>Bacteroidota</taxon>
        <taxon>Flavobacteriia</taxon>
        <taxon>Flavobacteriales</taxon>
        <taxon>Flavobacteriaceae</taxon>
        <taxon>Bizionia</taxon>
    </lineage>
</organism>
<keyword evidence="2" id="KW-1185">Reference proteome</keyword>
<dbReference type="AlphaFoldDB" id="A0A1H4ATH1"/>
<dbReference type="RefSeq" id="WP_092134587.1">
    <property type="nucleotide sequence ID" value="NZ_FNQK01000012.1"/>
</dbReference>
<dbReference type="EMBL" id="FNQK01000012">
    <property type="protein sequence ID" value="SEA39166.1"/>
    <property type="molecule type" value="Genomic_DNA"/>
</dbReference>
<protein>
    <submittedName>
        <fullName evidence="1">Uncharacterized protein</fullName>
    </submittedName>
</protein>
<proteinExistence type="predicted"/>
<gene>
    <name evidence="1" type="ORF">SAMN04487990_1127</name>
</gene>
<dbReference type="STRING" id="283786.SAMN04487990_1127"/>
<sequence>METTTTKLKKLPQTPTKGQIYRLYGKRYSERQKNIINEILNEDGQPNTDKELSNRQFVKFLSIEGMPAGYDTNFPGYIPEVY</sequence>
<evidence type="ECO:0000313" key="2">
    <source>
        <dbReference type="Proteomes" id="UP000198846"/>
    </source>
</evidence>
<accession>A0A1H4ATH1</accession>
<reference evidence="1 2" key="1">
    <citation type="submission" date="2016-10" db="EMBL/GenBank/DDBJ databases">
        <authorList>
            <person name="de Groot N.N."/>
        </authorList>
    </citation>
    <scope>NUCLEOTIDE SEQUENCE [LARGE SCALE GENOMIC DNA]</scope>
    <source>
        <strain evidence="1 2">DSM 23842</strain>
    </source>
</reference>
<name>A0A1H4ATH1_BIZPA</name>
<evidence type="ECO:0000313" key="1">
    <source>
        <dbReference type="EMBL" id="SEA39166.1"/>
    </source>
</evidence>